<reference evidence="1" key="1">
    <citation type="journal article" date="2014" name="Front. Microbiol.">
        <title>High frequency of phylogenetically diverse reductive dehalogenase-homologous genes in deep subseafloor sedimentary metagenomes.</title>
        <authorList>
            <person name="Kawai M."/>
            <person name="Futagami T."/>
            <person name="Toyoda A."/>
            <person name="Takaki Y."/>
            <person name="Nishi S."/>
            <person name="Hori S."/>
            <person name="Arai W."/>
            <person name="Tsubouchi T."/>
            <person name="Morono Y."/>
            <person name="Uchiyama I."/>
            <person name="Ito T."/>
            <person name="Fujiyama A."/>
            <person name="Inagaki F."/>
            <person name="Takami H."/>
        </authorList>
    </citation>
    <scope>NUCLEOTIDE SEQUENCE</scope>
    <source>
        <strain evidence="1">Expedition CK06-06</strain>
    </source>
</reference>
<organism evidence="1">
    <name type="scientific">marine sediment metagenome</name>
    <dbReference type="NCBI Taxonomy" id="412755"/>
    <lineage>
        <taxon>unclassified sequences</taxon>
        <taxon>metagenomes</taxon>
        <taxon>ecological metagenomes</taxon>
    </lineage>
</organism>
<accession>X0UF56</accession>
<comment type="caution">
    <text evidence="1">The sequence shown here is derived from an EMBL/GenBank/DDBJ whole genome shotgun (WGS) entry which is preliminary data.</text>
</comment>
<feature type="non-terminal residue" evidence="1">
    <location>
        <position position="199"/>
    </location>
</feature>
<dbReference type="EMBL" id="BARS01016420">
    <property type="protein sequence ID" value="GAF87130.1"/>
    <property type="molecule type" value="Genomic_DNA"/>
</dbReference>
<name>X0UF56_9ZZZZ</name>
<protein>
    <submittedName>
        <fullName evidence="1">Uncharacterized protein</fullName>
    </submittedName>
</protein>
<proteinExistence type="predicted"/>
<dbReference type="AlphaFoldDB" id="X0UF56"/>
<evidence type="ECO:0000313" key="1">
    <source>
        <dbReference type="EMBL" id="GAF87130.1"/>
    </source>
</evidence>
<sequence>MNVHEMAHRLGVRIEDASKINFNDTLKIEIIKNSEIELVNLLHPAHLTSLEVSKDSLDISAGGEAGVAGVANMTAAALGYSVAKGKEGIIKVKVHGGLYLIEKEVENLKDFENMYKGGTSLDPRYWIFQNKIYVLPTTIATIDVLFLRMPTPLLYKFSTYISGGGSTTQFYGNDLEGLQDSSNTANPVDNYYYRAVIYS</sequence>
<gene>
    <name evidence="1" type="ORF">S01H1_27026</name>
</gene>